<reference evidence="2" key="1">
    <citation type="submission" date="2021-03" db="EMBL/GenBank/DDBJ databases">
        <title>Evolutionary innovations through gain and loss of genes in the ectomycorrhizal Boletales.</title>
        <authorList>
            <person name="Wu G."/>
            <person name="Miyauchi S."/>
            <person name="Morin E."/>
            <person name="Yang Z.-L."/>
            <person name="Xu J."/>
            <person name="Martin F.M."/>
        </authorList>
    </citation>
    <scope>NUCLEOTIDE SEQUENCE</scope>
    <source>
        <strain evidence="2">BR01</strain>
    </source>
</reference>
<feature type="compositionally biased region" description="Basic and acidic residues" evidence="1">
    <location>
        <begin position="176"/>
        <end position="194"/>
    </location>
</feature>
<protein>
    <submittedName>
        <fullName evidence="2">Uncharacterized protein</fullName>
    </submittedName>
</protein>
<dbReference type="AlphaFoldDB" id="A0A8I3A6G8"/>
<gene>
    <name evidence="2" type="ORF">JVT61DRAFT_6772</name>
</gene>
<feature type="region of interest" description="Disordered" evidence="1">
    <location>
        <begin position="176"/>
        <end position="197"/>
    </location>
</feature>
<feature type="region of interest" description="Disordered" evidence="1">
    <location>
        <begin position="70"/>
        <end position="105"/>
    </location>
</feature>
<evidence type="ECO:0000256" key="1">
    <source>
        <dbReference type="SAM" id="MobiDB-lite"/>
    </source>
</evidence>
<dbReference type="EMBL" id="JAGFBS010000023">
    <property type="protein sequence ID" value="KAG6373156.1"/>
    <property type="molecule type" value="Genomic_DNA"/>
</dbReference>
<accession>A0A8I3A6G8</accession>
<organism evidence="2 3">
    <name type="scientific">Boletus reticuloceps</name>
    <dbReference type="NCBI Taxonomy" id="495285"/>
    <lineage>
        <taxon>Eukaryota</taxon>
        <taxon>Fungi</taxon>
        <taxon>Dikarya</taxon>
        <taxon>Basidiomycota</taxon>
        <taxon>Agaricomycotina</taxon>
        <taxon>Agaricomycetes</taxon>
        <taxon>Agaricomycetidae</taxon>
        <taxon>Boletales</taxon>
        <taxon>Boletineae</taxon>
        <taxon>Boletaceae</taxon>
        <taxon>Boletoideae</taxon>
        <taxon>Boletus</taxon>
    </lineage>
</organism>
<proteinExistence type="predicted"/>
<feature type="region of interest" description="Disordered" evidence="1">
    <location>
        <begin position="1"/>
        <end position="27"/>
    </location>
</feature>
<comment type="caution">
    <text evidence="2">The sequence shown here is derived from an EMBL/GenBank/DDBJ whole genome shotgun (WGS) entry which is preliminary data.</text>
</comment>
<evidence type="ECO:0000313" key="2">
    <source>
        <dbReference type="EMBL" id="KAG6373156.1"/>
    </source>
</evidence>
<sequence>MLLQDASCGSMAPTRCSVPPTFNSGRSRAARPVCATAGKGGYVAQLEKTTVAIEQSRHASKQPKDLLEVEPINKTAPAPRHPRKKKTGKKRAKNMPLVNDANSDPFDSDSQPIIQSGPDGCFGLQPRASMFVGRQTLGEYERDRPKNNLAGGMHHKVLPDTDLDSNDRRGRMAIDSEGLYGHRSEDQDDSHQMDVDGNEQGMVTSLILFIC</sequence>
<dbReference type="Proteomes" id="UP000683000">
    <property type="component" value="Unassembled WGS sequence"/>
</dbReference>
<evidence type="ECO:0000313" key="3">
    <source>
        <dbReference type="Proteomes" id="UP000683000"/>
    </source>
</evidence>
<feature type="compositionally biased region" description="Basic residues" evidence="1">
    <location>
        <begin position="80"/>
        <end position="93"/>
    </location>
</feature>
<keyword evidence="3" id="KW-1185">Reference proteome</keyword>
<name>A0A8I3A6G8_9AGAM</name>